<evidence type="ECO:0000313" key="4">
    <source>
        <dbReference type="Proteomes" id="UP000769766"/>
    </source>
</evidence>
<protein>
    <recommendedName>
        <fullName evidence="5">DUF4384 domain-containing protein</fullName>
    </recommendedName>
</protein>
<sequence length="492" mass="53042">MPDRKLPKWLSGYATNTLTEAERRALFEAALDDQALFDALADEQALKELLDAPGSRQRLLEALEETDRAGWKAWLAPLRDWFRRPLGWALAGSLVAAVMAVALVVRMRDSLPPEAYRTTDSRRVPEPRPETAPAPPQEEPPLPERRAGRAGTGPPKEKGFEPPAPTVRLEGPGAKSPAPLAPQEPAPSREPSPPASVLAERPSEPEVALAPEDEVARLPGIQAPAGPPSPMEGARTLFYAQAERSRADIGRPAERQAARELLPDQETPAARPKAARPKAEAKGSGVPARETFGAGAPKESVEGLLGLRYSILQQRADGTFVETDPAEVFDAGATLRLAIEANHPSYLYVLKRDPAAGWTVLFPPAASGTEAGGTGARVVSGTRYVMPLAPPLTTPGRAMRTELFILCSRTPRSDFDRLVASLGQGEGQEMPRATFIDALIDRARREAAGRPLRREKVAGTHPAAAQERAVYVVDTRPDPDSLVFVEVIVVQR</sequence>
<evidence type="ECO:0000256" key="1">
    <source>
        <dbReference type="SAM" id="MobiDB-lite"/>
    </source>
</evidence>
<evidence type="ECO:0008006" key="5">
    <source>
        <dbReference type="Google" id="ProtNLM"/>
    </source>
</evidence>
<evidence type="ECO:0000256" key="2">
    <source>
        <dbReference type="SAM" id="Phobius"/>
    </source>
</evidence>
<accession>A0A932CLB9</accession>
<name>A0A932CLB9_UNCTE</name>
<proteinExistence type="predicted"/>
<feature type="compositionally biased region" description="Pro residues" evidence="1">
    <location>
        <begin position="179"/>
        <end position="194"/>
    </location>
</feature>
<keyword evidence="2" id="KW-1133">Transmembrane helix</keyword>
<dbReference type="EMBL" id="JACPRF010000039">
    <property type="protein sequence ID" value="MBI2875508.1"/>
    <property type="molecule type" value="Genomic_DNA"/>
</dbReference>
<reference evidence="3" key="1">
    <citation type="submission" date="2020-07" db="EMBL/GenBank/DDBJ databases">
        <title>Huge and variable diversity of episymbiotic CPR bacteria and DPANN archaea in groundwater ecosystems.</title>
        <authorList>
            <person name="He C.Y."/>
            <person name="Keren R."/>
            <person name="Whittaker M."/>
            <person name="Farag I.F."/>
            <person name="Doudna J."/>
            <person name="Cate J.H.D."/>
            <person name="Banfield J.F."/>
        </authorList>
    </citation>
    <scope>NUCLEOTIDE SEQUENCE</scope>
    <source>
        <strain evidence="3">NC_groundwater_672_Ag_B-0.1um_62_36</strain>
    </source>
</reference>
<dbReference type="AlphaFoldDB" id="A0A932CLB9"/>
<keyword evidence="2" id="KW-0812">Transmembrane</keyword>
<organism evidence="3 4">
    <name type="scientific">Tectimicrobiota bacterium</name>
    <dbReference type="NCBI Taxonomy" id="2528274"/>
    <lineage>
        <taxon>Bacteria</taxon>
        <taxon>Pseudomonadati</taxon>
        <taxon>Nitrospinota/Tectimicrobiota group</taxon>
        <taxon>Candidatus Tectimicrobiota</taxon>
    </lineage>
</organism>
<keyword evidence="2" id="KW-0472">Membrane</keyword>
<evidence type="ECO:0000313" key="3">
    <source>
        <dbReference type="EMBL" id="MBI2875508.1"/>
    </source>
</evidence>
<comment type="caution">
    <text evidence="3">The sequence shown here is derived from an EMBL/GenBank/DDBJ whole genome shotgun (WGS) entry which is preliminary data.</text>
</comment>
<feature type="region of interest" description="Disordered" evidence="1">
    <location>
        <begin position="259"/>
        <end position="297"/>
    </location>
</feature>
<feature type="transmembrane region" description="Helical" evidence="2">
    <location>
        <begin position="86"/>
        <end position="105"/>
    </location>
</feature>
<dbReference type="Proteomes" id="UP000769766">
    <property type="component" value="Unassembled WGS sequence"/>
</dbReference>
<gene>
    <name evidence="3" type="ORF">HYY20_01355</name>
</gene>
<feature type="compositionally biased region" description="Pro residues" evidence="1">
    <location>
        <begin position="130"/>
        <end position="140"/>
    </location>
</feature>
<feature type="compositionally biased region" description="Basic and acidic residues" evidence="1">
    <location>
        <begin position="114"/>
        <end position="129"/>
    </location>
</feature>
<feature type="region of interest" description="Disordered" evidence="1">
    <location>
        <begin position="114"/>
        <end position="233"/>
    </location>
</feature>